<dbReference type="PROSITE" id="PS50949">
    <property type="entry name" value="HTH_GNTR"/>
    <property type="match status" value="1"/>
</dbReference>
<name>A0A660LD60_9ACTN</name>
<dbReference type="Gene3D" id="1.10.10.10">
    <property type="entry name" value="Winged helix-like DNA-binding domain superfamily/Winged helix DNA-binding domain"/>
    <property type="match status" value="1"/>
</dbReference>
<dbReference type="GO" id="GO:0003677">
    <property type="term" value="F:DNA binding"/>
    <property type="evidence" value="ECO:0007669"/>
    <property type="project" value="UniProtKB-KW"/>
</dbReference>
<keyword evidence="3" id="KW-0804">Transcription</keyword>
<dbReference type="Pfam" id="PF00392">
    <property type="entry name" value="GntR"/>
    <property type="match status" value="1"/>
</dbReference>
<dbReference type="SMART" id="SM00895">
    <property type="entry name" value="FCD"/>
    <property type="match status" value="1"/>
</dbReference>
<dbReference type="InterPro" id="IPR036388">
    <property type="entry name" value="WH-like_DNA-bd_sf"/>
</dbReference>
<dbReference type="PANTHER" id="PTHR43537">
    <property type="entry name" value="TRANSCRIPTIONAL REGULATOR, GNTR FAMILY"/>
    <property type="match status" value="1"/>
</dbReference>
<comment type="caution">
    <text evidence="5">The sequence shown here is derived from an EMBL/GenBank/DDBJ whole genome shotgun (WGS) entry which is preliminary data.</text>
</comment>
<dbReference type="InterPro" id="IPR008920">
    <property type="entry name" value="TF_FadR/GntR_C"/>
</dbReference>
<dbReference type="Gene3D" id="1.20.120.530">
    <property type="entry name" value="GntR ligand-binding domain-like"/>
    <property type="match status" value="1"/>
</dbReference>
<keyword evidence="1" id="KW-0805">Transcription regulation</keyword>
<evidence type="ECO:0000256" key="1">
    <source>
        <dbReference type="ARBA" id="ARBA00023015"/>
    </source>
</evidence>
<dbReference type="InterPro" id="IPR011711">
    <property type="entry name" value="GntR_C"/>
</dbReference>
<evidence type="ECO:0000313" key="6">
    <source>
        <dbReference type="Proteomes" id="UP000278962"/>
    </source>
</evidence>
<evidence type="ECO:0000313" key="5">
    <source>
        <dbReference type="EMBL" id="RKQ92539.1"/>
    </source>
</evidence>
<proteinExistence type="predicted"/>
<dbReference type="GO" id="GO:0003700">
    <property type="term" value="F:DNA-binding transcription factor activity"/>
    <property type="evidence" value="ECO:0007669"/>
    <property type="project" value="InterPro"/>
</dbReference>
<evidence type="ECO:0000259" key="4">
    <source>
        <dbReference type="PROSITE" id="PS50949"/>
    </source>
</evidence>
<sequence>MVRCPDQSESHVSLEQTTFRPLQRYEQIAERLAADIRSGLLAPGSRLPSERELARTLEVSRASVREALAALQLQGVVETRKGAGTFVTARPPAPEEPAHDASPSAVLEARAQLEPCVARLAAARGQRDEAAENLLAAMEAEPVDIATWNTSDRLFHRQLAAMTQNPVLLAFADHVAGLMDQPLWQRLRDDSIAVAGRTRIHVAEHRMIYEAIVAGDAEAAAFYSLQHINRVRAYMELS</sequence>
<dbReference type="InterPro" id="IPR036390">
    <property type="entry name" value="WH_DNA-bd_sf"/>
</dbReference>
<keyword evidence="6" id="KW-1185">Reference proteome</keyword>
<dbReference type="RefSeq" id="WP_121250230.1">
    <property type="nucleotide sequence ID" value="NZ_RBIL01000001.1"/>
</dbReference>
<dbReference type="Proteomes" id="UP000278962">
    <property type="component" value="Unassembled WGS sequence"/>
</dbReference>
<dbReference type="SUPFAM" id="SSF48008">
    <property type="entry name" value="GntR ligand-binding domain-like"/>
    <property type="match status" value="1"/>
</dbReference>
<dbReference type="InterPro" id="IPR000524">
    <property type="entry name" value="Tscrpt_reg_HTH_GntR"/>
</dbReference>
<gene>
    <name evidence="5" type="ORF">C8N24_2390</name>
</gene>
<dbReference type="PRINTS" id="PR00035">
    <property type="entry name" value="HTHGNTR"/>
</dbReference>
<accession>A0A660LD60</accession>
<dbReference type="AlphaFoldDB" id="A0A660LD60"/>
<dbReference type="CDD" id="cd07377">
    <property type="entry name" value="WHTH_GntR"/>
    <property type="match status" value="1"/>
</dbReference>
<keyword evidence="2" id="KW-0238">DNA-binding</keyword>
<dbReference type="SUPFAM" id="SSF46785">
    <property type="entry name" value="Winged helix' DNA-binding domain"/>
    <property type="match status" value="1"/>
</dbReference>
<dbReference type="EMBL" id="RBIL01000001">
    <property type="protein sequence ID" value="RKQ92539.1"/>
    <property type="molecule type" value="Genomic_DNA"/>
</dbReference>
<dbReference type="OrthoDB" id="7363114at2"/>
<evidence type="ECO:0000256" key="3">
    <source>
        <dbReference type="ARBA" id="ARBA00023163"/>
    </source>
</evidence>
<dbReference type="PANTHER" id="PTHR43537:SF24">
    <property type="entry name" value="GLUCONATE OPERON TRANSCRIPTIONAL REPRESSOR"/>
    <property type="match status" value="1"/>
</dbReference>
<dbReference type="Pfam" id="PF07729">
    <property type="entry name" value="FCD"/>
    <property type="match status" value="1"/>
</dbReference>
<reference evidence="5 6" key="1">
    <citation type="submission" date="2018-10" db="EMBL/GenBank/DDBJ databases">
        <title>Genomic Encyclopedia of Archaeal and Bacterial Type Strains, Phase II (KMG-II): from individual species to whole genera.</title>
        <authorList>
            <person name="Goeker M."/>
        </authorList>
    </citation>
    <scope>NUCLEOTIDE SEQUENCE [LARGE SCALE GENOMIC DNA]</scope>
    <source>
        <strain evidence="5 6">DSM 14954</strain>
    </source>
</reference>
<organism evidence="5 6">
    <name type="scientific">Solirubrobacter pauli</name>
    <dbReference type="NCBI Taxonomy" id="166793"/>
    <lineage>
        <taxon>Bacteria</taxon>
        <taxon>Bacillati</taxon>
        <taxon>Actinomycetota</taxon>
        <taxon>Thermoleophilia</taxon>
        <taxon>Solirubrobacterales</taxon>
        <taxon>Solirubrobacteraceae</taxon>
        <taxon>Solirubrobacter</taxon>
    </lineage>
</organism>
<protein>
    <submittedName>
        <fullName evidence="5">GntR family transcriptional regulator</fullName>
    </submittedName>
</protein>
<feature type="domain" description="HTH gntR-type" evidence="4">
    <location>
        <begin position="22"/>
        <end position="90"/>
    </location>
</feature>
<dbReference type="SMART" id="SM00345">
    <property type="entry name" value="HTH_GNTR"/>
    <property type="match status" value="1"/>
</dbReference>
<evidence type="ECO:0000256" key="2">
    <source>
        <dbReference type="ARBA" id="ARBA00023125"/>
    </source>
</evidence>